<dbReference type="STRING" id="1123402.SAMN02583745_01584"/>
<keyword evidence="2" id="KW-1185">Reference proteome</keyword>
<protein>
    <submittedName>
        <fullName evidence="1">Phage tail assemb.y chaperone protein, TAC</fullName>
    </submittedName>
</protein>
<dbReference type="OrthoDB" id="6871379at2"/>
<sequence>MESTFEKEIDEVRYIMRPANALASWSALKSAMGIFKNISGSEDKIEIGTILQNLGSKEVELIEKLVFEHTSVVINAEKPFKLSSQLDAHFNQHRAHIIQVLFSGVVYQFSDFFPKELISKVTDIGSQLITR</sequence>
<dbReference type="Proteomes" id="UP000242642">
    <property type="component" value="Unassembled WGS sequence"/>
</dbReference>
<evidence type="ECO:0000313" key="2">
    <source>
        <dbReference type="Proteomes" id="UP000242642"/>
    </source>
</evidence>
<accession>A0A1I0CCN6</accession>
<dbReference type="Pfam" id="PF10876">
    <property type="entry name" value="Phage_TAC_9"/>
    <property type="match status" value="1"/>
</dbReference>
<reference evidence="2" key="1">
    <citation type="submission" date="2016-10" db="EMBL/GenBank/DDBJ databases">
        <authorList>
            <person name="Varghese N."/>
            <person name="Submissions S."/>
        </authorList>
    </citation>
    <scope>NUCLEOTIDE SEQUENCE [LARGE SCALE GENOMIC DNA]</scope>
    <source>
        <strain evidence="2">DSM 18579</strain>
    </source>
</reference>
<dbReference type="InterPro" id="IPR020351">
    <property type="entry name" value="Phage_TAC_9"/>
</dbReference>
<name>A0A1I0CCN6_9GAMM</name>
<organism evidence="1 2">
    <name type="scientific">Thorsellia anophelis DSM 18579</name>
    <dbReference type="NCBI Taxonomy" id="1123402"/>
    <lineage>
        <taxon>Bacteria</taxon>
        <taxon>Pseudomonadati</taxon>
        <taxon>Pseudomonadota</taxon>
        <taxon>Gammaproteobacteria</taxon>
        <taxon>Enterobacterales</taxon>
        <taxon>Thorselliaceae</taxon>
        <taxon>Thorsellia</taxon>
    </lineage>
</organism>
<dbReference type="AlphaFoldDB" id="A0A1I0CCN6"/>
<proteinExistence type="predicted"/>
<dbReference type="RefSeq" id="WP_093319420.1">
    <property type="nucleotide sequence ID" value="NZ_FOHV01000010.1"/>
</dbReference>
<gene>
    <name evidence="1" type="ORF">SAMN02583745_01584</name>
</gene>
<dbReference type="EMBL" id="FOHV01000010">
    <property type="protein sequence ID" value="SET17322.1"/>
    <property type="molecule type" value="Genomic_DNA"/>
</dbReference>
<evidence type="ECO:0000313" key="1">
    <source>
        <dbReference type="EMBL" id="SET17322.1"/>
    </source>
</evidence>